<accession>A0A9D1DIF5</accession>
<dbReference type="PANTHER" id="PTHR45962">
    <property type="entry name" value="N-FATTY-ACYL-AMINO ACID SYNTHASE/HYDROLASE PM20D1"/>
    <property type="match status" value="1"/>
</dbReference>
<evidence type="ECO:0000256" key="1">
    <source>
        <dbReference type="ARBA" id="ARBA00006247"/>
    </source>
</evidence>
<comment type="similarity">
    <text evidence="1">Belongs to the peptidase M20A family.</text>
</comment>
<reference evidence="7" key="1">
    <citation type="submission" date="2020-10" db="EMBL/GenBank/DDBJ databases">
        <authorList>
            <person name="Gilroy R."/>
        </authorList>
    </citation>
    <scope>NUCLEOTIDE SEQUENCE</scope>
    <source>
        <strain evidence="7">ChiBcec15-4380</strain>
    </source>
</reference>
<dbReference type="SUPFAM" id="SSF55031">
    <property type="entry name" value="Bacterial exopeptidase dimerisation domain"/>
    <property type="match status" value="1"/>
</dbReference>
<protein>
    <submittedName>
        <fullName evidence="7">M20/M25/M40 family metallo-hydrolase</fullName>
    </submittedName>
</protein>
<dbReference type="EMBL" id="DVHE01000063">
    <property type="protein sequence ID" value="HIR51269.1"/>
    <property type="molecule type" value="Genomic_DNA"/>
</dbReference>
<keyword evidence="3" id="KW-0479">Metal-binding</keyword>
<reference evidence="7" key="2">
    <citation type="journal article" date="2021" name="PeerJ">
        <title>Extensive microbial diversity within the chicken gut microbiome revealed by metagenomics and culture.</title>
        <authorList>
            <person name="Gilroy R."/>
            <person name="Ravi A."/>
            <person name="Getino M."/>
            <person name="Pursley I."/>
            <person name="Horton D.L."/>
            <person name="Alikhan N.F."/>
            <person name="Baker D."/>
            <person name="Gharbi K."/>
            <person name="Hall N."/>
            <person name="Watson M."/>
            <person name="Adriaenssens E.M."/>
            <person name="Foster-Nyarko E."/>
            <person name="Jarju S."/>
            <person name="Secka A."/>
            <person name="Antonio M."/>
            <person name="Oren A."/>
            <person name="Chaudhuri R.R."/>
            <person name="La Ragione R."/>
            <person name="Hildebrand F."/>
            <person name="Pallen M.J."/>
        </authorList>
    </citation>
    <scope>NUCLEOTIDE SEQUENCE</scope>
    <source>
        <strain evidence="7">ChiBcec15-4380</strain>
    </source>
</reference>
<dbReference type="GO" id="GO:0008233">
    <property type="term" value="F:peptidase activity"/>
    <property type="evidence" value="ECO:0007669"/>
    <property type="project" value="UniProtKB-KW"/>
</dbReference>
<evidence type="ECO:0000256" key="5">
    <source>
        <dbReference type="ARBA" id="ARBA00022833"/>
    </source>
</evidence>
<sequence length="461" mass="50355">MDQTVTAAKPALYQPSEAAIAHLCGAVQCATVSAEDDAQVNWQEFEKLHAFLETSYPLIHKTMEREVVARGSLLYRWKGRGKGKPYALLAHMDVVSIDHPEHWTVEPFCGAYDGTYVWGRGAADMKCQLIAIMETIEQLIAEGFTPNQDVYLCFGHNEEVMAPHSGAKAMAELLKSRGVELEFVADEAGAIMMEPPFGIQKPVAMVGMAEKGFANLELTIRGEGGHSAEPEGLSALELASQFIVALGQNPMPYRLIPTVEAYVQALAGAMAPEERARIERDPAYVFEKMAEDKKCHAMVRTTIVPTVMRSGQIFNAIPSEAKVVLNSRILPGDSAETVSAHIKAVLSQCGIADYTLEVAKYAPPAPVTPNDAPTFQILKKLYLAWYPDFIVTPYLVTGGTDSKNYAGVTGEIYRISASLSYRGVSSGAHGDNERAPVVTLESIRRLFYGFIRAQSARYDGL</sequence>
<dbReference type="GO" id="GO:0006508">
    <property type="term" value="P:proteolysis"/>
    <property type="evidence" value="ECO:0007669"/>
    <property type="project" value="UniProtKB-KW"/>
</dbReference>
<dbReference type="Pfam" id="PF07687">
    <property type="entry name" value="M20_dimer"/>
    <property type="match status" value="1"/>
</dbReference>
<dbReference type="Gene3D" id="3.30.70.360">
    <property type="match status" value="1"/>
</dbReference>
<name>A0A9D1DIF5_9FIRM</name>
<dbReference type="InterPro" id="IPR002933">
    <property type="entry name" value="Peptidase_M20"/>
</dbReference>
<dbReference type="InterPro" id="IPR011650">
    <property type="entry name" value="Peptidase_M20_dimer"/>
</dbReference>
<organism evidence="7 8">
    <name type="scientific">Candidatus Avoscillospira avicola</name>
    <dbReference type="NCBI Taxonomy" id="2840706"/>
    <lineage>
        <taxon>Bacteria</taxon>
        <taxon>Bacillati</taxon>
        <taxon>Bacillota</taxon>
        <taxon>Clostridia</taxon>
        <taxon>Eubacteriales</taxon>
        <taxon>Oscillospiraceae</taxon>
        <taxon>Oscillospiraceae incertae sedis</taxon>
        <taxon>Candidatus Avoscillospira</taxon>
    </lineage>
</organism>
<evidence type="ECO:0000256" key="2">
    <source>
        <dbReference type="ARBA" id="ARBA00022670"/>
    </source>
</evidence>
<keyword evidence="2" id="KW-0645">Protease</keyword>
<evidence type="ECO:0000313" key="8">
    <source>
        <dbReference type="Proteomes" id="UP000824239"/>
    </source>
</evidence>
<gene>
    <name evidence="7" type="ORF">IAA53_08310</name>
</gene>
<dbReference type="Gene3D" id="3.40.630.10">
    <property type="entry name" value="Zn peptidases"/>
    <property type="match status" value="1"/>
</dbReference>
<dbReference type="GO" id="GO:0046872">
    <property type="term" value="F:metal ion binding"/>
    <property type="evidence" value="ECO:0007669"/>
    <property type="project" value="UniProtKB-KW"/>
</dbReference>
<feature type="domain" description="Peptidase M20 dimerisation" evidence="6">
    <location>
        <begin position="209"/>
        <end position="348"/>
    </location>
</feature>
<comment type="caution">
    <text evidence="7">The sequence shown here is derived from an EMBL/GenBank/DDBJ whole genome shotgun (WGS) entry which is preliminary data.</text>
</comment>
<dbReference type="Proteomes" id="UP000824239">
    <property type="component" value="Unassembled WGS sequence"/>
</dbReference>
<proteinExistence type="inferred from homology"/>
<evidence type="ECO:0000313" key="7">
    <source>
        <dbReference type="EMBL" id="HIR51269.1"/>
    </source>
</evidence>
<dbReference type="InterPro" id="IPR036264">
    <property type="entry name" value="Bact_exopeptidase_dim_dom"/>
</dbReference>
<keyword evidence="5" id="KW-0862">Zinc</keyword>
<evidence type="ECO:0000256" key="3">
    <source>
        <dbReference type="ARBA" id="ARBA00022723"/>
    </source>
</evidence>
<dbReference type="PANTHER" id="PTHR45962:SF1">
    <property type="entry name" value="N-FATTY-ACYL-AMINO ACID SYNTHASE_HYDROLASE PM20D1"/>
    <property type="match status" value="1"/>
</dbReference>
<dbReference type="SUPFAM" id="SSF53187">
    <property type="entry name" value="Zn-dependent exopeptidases"/>
    <property type="match status" value="1"/>
</dbReference>
<keyword evidence="4" id="KW-0378">Hydrolase</keyword>
<dbReference type="InterPro" id="IPR047177">
    <property type="entry name" value="Pept_M20A"/>
</dbReference>
<evidence type="ECO:0000259" key="6">
    <source>
        <dbReference type="Pfam" id="PF07687"/>
    </source>
</evidence>
<dbReference type="Pfam" id="PF01546">
    <property type="entry name" value="Peptidase_M20"/>
    <property type="match status" value="1"/>
</dbReference>
<dbReference type="AlphaFoldDB" id="A0A9D1DIF5"/>
<evidence type="ECO:0000256" key="4">
    <source>
        <dbReference type="ARBA" id="ARBA00022801"/>
    </source>
</evidence>